<dbReference type="InterPro" id="IPR030395">
    <property type="entry name" value="GP_PDE_dom"/>
</dbReference>
<dbReference type="InterPro" id="IPR017946">
    <property type="entry name" value="PLC-like_Pdiesterase_TIM-brl"/>
</dbReference>
<feature type="region of interest" description="Disordered" evidence="1">
    <location>
        <begin position="211"/>
        <end position="245"/>
    </location>
</feature>
<reference evidence="4 5" key="1">
    <citation type="submission" date="2015-09" db="EMBL/GenBank/DDBJ databases">
        <authorList>
            <consortium name="Pathogen Informatics"/>
        </authorList>
    </citation>
    <scope>NUCLEOTIDE SEQUENCE [LARGE SCALE GENOMIC DNA]</scope>
    <source>
        <strain evidence="4 5">2789STDY5834861</strain>
    </source>
</reference>
<dbReference type="SMART" id="SM00635">
    <property type="entry name" value="BID_2"/>
    <property type="match status" value="2"/>
</dbReference>
<dbReference type="InterPro" id="IPR008964">
    <property type="entry name" value="Invasin/intimin_cell_adhesion"/>
</dbReference>
<evidence type="ECO:0000256" key="1">
    <source>
        <dbReference type="SAM" id="MobiDB-lite"/>
    </source>
</evidence>
<dbReference type="AlphaFoldDB" id="A0A173YTP5"/>
<dbReference type="Proteomes" id="UP000095645">
    <property type="component" value="Unassembled WGS sequence"/>
</dbReference>
<keyword evidence="4" id="KW-0378">Hydrolase</keyword>
<evidence type="ECO:0000313" key="4">
    <source>
        <dbReference type="EMBL" id="CUN66606.1"/>
    </source>
</evidence>
<dbReference type="PROSITE" id="PS50007">
    <property type="entry name" value="PIPLC_X_DOMAIN"/>
    <property type="match status" value="1"/>
</dbReference>
<dbReference type="PROSITE" id="PS51704">
    <property type="entry name" value="GP_PDE"/>
    <property type="match status" value="1"/>
</dbReference>
<feature type="domain" description="GP-PDE" evidence="3">
    <location>
        <begin position="257"/>
        <end position="490"/>
    </location>
</feature>
<dbReference type="PANTHER" id="PTHR46211">
    <property type="entry name" value="GLYCEROPHOSPHORYL DIESTER PHOSPHODIESTERASE"/>
    <property type="match status" value="1"/>
</dbReference>
<name>A0A173YTP5_9FIRM</name>
<dbReference type="GO" id="GO:0006629">
    <property type="term" value="P:lipid metabolic process"/>
    <property type="evidence" value="ECO:0007669"/>
    <property type="project" value="InterPro"/>
</dbReference>
<keyword evidence="2" id="KW-0812">Transmembrane</keyword>
<proteinExistence type="predicted"/>
<dbReference type="SUPFAM" id="SSF51695">
    <property type="entry name" value="PLC-like phosphodiesterases"/>
    <property type="match status" value="1"/>
</dbReference>
<accession>A0A173YTP5</accession>
<dbReference type="CDD" id="cd08582">
    <property type="entry name" value="GDPD_like_2"/>
    <property type="match status" value="1"/>
</dbReference>
<dbReference type="Gene3D" id="2.60.40.1080">
    <property type="match status" value="2"/>
</dbReference>
<dbReference type="InterPro" id="IPR003343">
    <property type="entry name" value="Big_2"/>
</dbReference>
<sequence>MGDKKKEYRDKRTGMQTVRSAIFAIVLIITGFTSIISVADNTYAADEYRVHKSEVVVKTGATYTVKILNHDTKVSPKKFKWTSSNSKCVKVINGRIYGLKPGQATITAQMSGLKVNCEVFVCNKTETVLFKKYKKQVKVTAGKTIILEPQKYGKRLTYTSSDKTVATVSKKGKVTAKKAGNVKITSVSYGTDRYVSEIEVIVLPAASETPEITPTLTPDEPAPSVTPEPTVTVTPTPKITPAPEDEEKFRKPLDGVTHYILHRGEQTEAPENSVPAFEMAGRNGAEFVETDVRETADGVLVVSHDDSLLRMCGEDRLISEMTYEEIKQYPIINGRNASQYPDNLIPTLEQYIACCNKYSVTPVIEIKSIRTEEAMNLFMQLLTESQKEPVLICFRIETLGKLREMGFTGKMQWIRTVRMNASMIQQCKKYDLDISAEYKNISMNDINNAHQNGIRISVWLCRNEDMVDIFRKMGADYITYEKWNTDEVKMRYCSHSTIPRGVLA</sequence>
<feature type="transmembrane region" description="Helical" evidence="2">
    <location>
        <begin position="21"/>
        <end position="39"/>
    </location>
</feature>
<feature type="compositionally biased region" description="Low complexity" evidence="1">
    <location>
        <begin position="227"/>
        <end position="242"/>
    </location>
</feature>
<evidence type="ECO:0000259" key="3">
    <source>
        <dbReference type="PROSITE" id="PS51704"/>
    </source>
</evidence>
<dbReference type="EC" id="3.1.4.46" evidence="4"/>
<dbReference type="GO" id="GO:0008889">
    <property type="term" value="F:glycerophosphodiester phosphodiesterase activity"/>
    <property type="evidence" value="ECO:0007669"/>
    <property type="project" value="UniProtKB-EC"/>
</dbReference>
<gene>
    <name evidence="4" type="primary">ugpQ_1</name>
    <name evidence="4" type="ORF">ERS852476_00743</name>
</gene>
<keyword evidence="2" id="KW-1133">Transmembrane helix</keyword>
<protein>
    <submittedName>
        <fullName evidence="4">Glycerophosphoryl diester phosphodiesterase</fullName>
        <ecNumber evidence="4">3.1.4.46</ecNumber>
    </submittedName>
</protein>
<dbReference type="SUPFAM" id="SSF49373">
    <property type="entry name" value="Invasin/intimin cell-adhesion fragments"/>
    <property type="match status" value="2"/>
</dbReference>
<organism evidence="4 5">
    <name type="scientific">Blautia obeum</name>
    <dbReference type="NCBI Taxonomy" id="40520"/>
    <lineage>
        <taxon>Bacteria</taxon>
        <taxon>Bacillati</taxon>
        <taxon>Bacillota</taxon>
        <taxon>Clostridia</taxon>
        <taxon>Lachnospirales</taxon>
        <taxon>Lachnospiraceae</taxon>
        <taxon>Blautia</taxon>
    </lineage>
</organism>
<dbReference type="Pfam" id="PF02368">
    <property type="entry name" value="Big_2"/>
    <property type="match status" value="2"/>
</dbReference>
<dbReference type="RefSeq" id="WP_055057503.1">
    <property type="nucleotide sequence ID" value="NZ_CYZP01000005.1"/>
</dbReference>
<dbReference type="Pfam" id="PF03009">
    <property type="entry name" value="GDPD"/>
    <property type="match status" value="1"/>
</dbReference>
<dbReference type="Gene3D" id="3.20.20.190">
    <property type="entry name" value="Phosphatidylinositol (PI) phosphodiesterase"/>
    <property type="match status" value="1"/>
</dbReference>
<dbReference type="PANTHER" id="PTHR46211:SF14">
    <property type="entry name" value="GLYCEROPHOSPHODIESTER PHOSPHODIESTERASE"/>
    <property type="match status" value="1"/>
</dbReference>
<evidence type="ECO:0000313" key="5">
    <source>
        <dbReference type="Proteomes" id="UP000095645"/>
    </source>
</evidence>
<evidence type="ECO:0000256" key="2">
    <source>
        <dbReference type="SAM" id="Phobius"/>
    </source>
</evidence>
<dbReference type="EMBL" id="CYZP01000005">
    <property type="protein sequence ID" value="CUN66606.1"/>
    <property type="molecule type" value="Genomic_DNA"/>
</dbReference>
<keyword evidence="2" id="KW-0472">Membrane</keyword>